<dbReference type="STRING" id="316067.Geob_2858"/>
<dbReference type="OrthoDB" id="9795766at2"/>
<dbReference type="GO" id="GO:0097351">
    <property type="term" value="F:toxin sequestering activity"/>
    <property type="evidence" value="ECO:0007669"/>
    <property type="project" value="InterPro"/>
</dbReference>
<dbReference type="Pfam" id="PF04014">
    <property type="entry name" value="MazE_antitoxin"/>
    <property type="match status" value="1"/>
</dbReference>
<dbReference type="eggNOG" id="COG2336">
    <property type="taxonomic scope" value="Bacteria"/>
</dbReference>
<evidence type="ECO:0000259" key="1">
    <source>
        <dbReference type="SMART" id="SM00966"/>
    </source>
</evidence>
<dbReference type="EMBL" id="CP001390">
    <property type="protein sequence ID" value="ACM21203.1"/>
    <property type="molecule type" value="Genomic_DNA"/>
</dbReference>
<keyword evidence="3" id="KW-1185">Reference proteome</keyword>
<evidence type="ECO:0000313" key="2">
    <source>
        <dbReference type="EMBL" id="ACM21203.1"/>
    </source>
</evidence>
<dbReference type="KEGG" id="geo:Geob_2858"/>
<dbReference type="InterPro" id="IPR007159">
    <property type="entry name" value="SpoVT-AbrB_dom"/>
</dbReference>
<proteinExistence type="predicted"/>
<evidence type="ECO:0000313" key="3">
    <source>
        <dbReference type="Proteomes" id="UP000007721"/>
    </source>
</evidence>
<dbReference type="AlphaFoldDB" id="B9M285"/>
<gene>
    <name evidence="2" type="ordered locus">Geob_2858</name>
</gene>
<dbReference type="SMART" id="SM00966">
    <property type="entry name" value="SpoVT_AbrB"/>
    <property type="match status" value="1"/>
</dbReference>
<feature type="domain" description="SpoVT-AbrB" evidence="1">
    <location>
        <begin position="11"/>
        <end position="56"/>
    </location>
</feature>
<dbReference type="SUPFAM" id="SSF89447">
    <property type="entry name" value="AbrB/MazE/MraZ-like"/>
    <property type="match status" value="1"/>
</dbReference>
<dbReference type="PANTHER" id="PTHR40516">
    <property type="entry name" value="ANTITOXIN CHPS-RELATED"/>
    <property type="match status" value="1"/>
</dbReference>
<dbReference type="InterPro" id="IPR039052">
    <property type="entry name" value="Antitox_PemI-like"/>
</dbReference>
<dbReference type="HOGENOM" id="CLU_150554_1_0_7"/>
<name>B9M285_GEODF</name>
<dbReference type="Proteomes" id="UP000007721">
    <property type="component" value="Chromosome"/>
</dbReference>
<dbReference type="InterPro" id="IPR037914">
    <property type="entry name" value="SpoVT-AbrB_sf"/>
</dbReference>
<sequence length="85" mass="9161">MAHVEAVLGIKKWGNNLGVRLPANVAKAAHLHPDQMVRVSVDDGTVTITPVDGLELTLEQRLALFDPAKHGGEVMTVEPLGAEKW</sequence>
<accession>B9M285</accession>
<dbReference type="GO" id="GO:0003677">
    <property type="term" value="F:DNA binding"/>
    <property type="evidence" value="ECO:0007669"/>
    <property type="project" value="InterPro"/>
</dbReference>
<reference evidence="2 3" key="1">
    <citation type="submission" date="2009-01" db="EMBL/GenBank/DDBJ databases">
        <title>Complete sequence of Geobacter sp. FRC-32.</title>
        <authorList>
            <consortium name="US DOE Joint Genome Institute"/>
            <person name="Lucas S."/>
            <person name="Copeland A."/>
            <person name="Lapidus A."/>
            <person name="Glavina del Rio T."/>
            <person name="Dalin E."/>
            <person name="Tice H."/>
            <person name="Bruce D."/>
            <person name="Goodwin L."/>
            <person name="Pitluck S."/>
            <person name="Saunders E."/>
            <person name="Brettin T."/>
            <person name="Detter J.C."/>
            <person name="Han C."/>
            <person name="Larimer F."/>
            <person name="Land M."/>
            <person name="Hauser L."/>
            <person name="Kyrpides N."/>
            <person name="Ovchinnikova G."/>
            <person name="Kostka J."/>
            <person name="Richardson P."/>
        </authorList>
    </citation>
    <scope>NUCLEOTIDE SEQUENCE [LARGE SCALE GENOMIC DNA]</scope>
    <source>
        <strain evidence="3">DSM 22248 / JCM 15807 / FRC-32</strain>
    </source>
</reference>
<dbReference type="RefSeq" id="WP_012647931.1">
    <property type="nucleotide sequence ID" value="NC_011979.1"/>
</dbReference>
<dbReference type="Gene3D" id="2.10.260.10">
    <property type="match status" value="1"/>
</dbReference>
<protein>
    <submittedName>
        <fullName evidence="2">Antitoxin, AbrB family</fullName>
    </submittedName>
</protein>
<organism evidence="2 3">
    <name type="scientific">Geotalea daltonii (strain DSM 22248 / JCM 15807 / FRC-32)</name>
    <name type="common">Geobacter daltonii</name>
    <dbReference type="NCBI Taxonomy" id="316067"/>
    <lineage>
        <taxon>Bacteria</taxon>
        <taxon>Pseudomonadati</taxon>
        <taxon>Thermodesulfobacteriota</taxon>
        <taxon>Desulfuromonadia</taxon>
        <taxon>Geobacterales</taxon>
        <taxon>Geobacteraceae</taxon>
        <taxon>Geotalea</taxon>
    </lineage>
</organism>
<dbReference type="PANTHER" id="PTHR40516:SF1">
    <property type="entry name" value="ANTITOXIN CHPS-RELATED"/>
    <property type="match status" value="1"/>
</dbReference>